<evidence type="ECO:0000256" key="1">
    <source>
        <dbReference type="ARBA" id="ARBA00006270"/>
    </source>
</evidence>
<proteinExistence type="inferred from homology"/>
<dbReference type="CDD" id="cd00154">
    <property type="entry name" value="Rab"/>
    <property type="match status" value="1"/>
</dbReference>
<dbReference type="SMART" id="SM00175">
    <property type="entry name" value="RAB"/>
    <property type="match status" value="1"/>
</dbReference>
<feature type="region of interest" description="Disordered" evidence="2">
    <location>
        <begin position="371"/>
        <end position="445"/>
    </location>
</feature>
<dbReference type="SMART" id="SM00174">
    <property type="entry name" value="RHO"/>
    <property type="match status" value="1"/>
</dbReference>
<evidence type="ECO:0000256" key="2">
    <source>
        <dbReference type="SAM" id="MobiDB-lite"/>
    </source>
</evidence>
<feature type="compositionally biased region" description="Low complexity" evidence="2">
    <location>
        <begin position="538"/>
        <end position="558"/>
    </location>
</feature>
<accession>A0ABN9U6Y7</accession>
<dbReference type="Pfam" id="PF00071">
    <property type="entry name" value="Ras"/>
    <property type="match status" value="1"/>
</dbReference>
<dbReference type="SMART" id="SM00176">
    <property type="entry name" value="RAN"/>
    <property type="match status" value="1"/>
</dbReference>
<dbReference type="PRINTS" id="PR00449">
    <property type="entry name" value="RASTRNSFRMNG"/>
</dbReference>
<feature type="region of interest" description="Disordered" evidence="2">
    <location>
        <begin position="303"/>
        <end position="356"/>
    </location>
</feature>
<feature type="compositionally biased region" description="Basic and acidic residues" evidence="2">
    <location>
        <begin position="422"/>
        <end position="443"/>
    </location>
</feature>
<keyword evidence="4" id="KW-1185">Reference proteome</keyword>
<feature type="region of interest" description="Disordered" evidence="2">
    <location>
        <begin position="528"/>
        <end position="573"/>
    </location>
</feature>
<dbReference type="NCBIfam" id="TIGR00231">
    <property type="entry name" value="small_GTP"/>
    <property type="match status" value="1"/>
</dbReference>
<feature type="non-terminal residue" evidence="3">
    <location>
        <position position="573"/>
    </location>
</feature>
<reference evidence="3" key="1">
    <citation type="submission" date="2023-10" db="EMBL/GenBank/DDBJ databases">
        <authorList>
            <person name="Chen Y."/>
            <person name="Shah S."/>
            <person name="Dougan E. K."/>
            <person name="Thang M."/>
            <person name="Chan C."/>
        </authorList>
    </citation>
    <scope>NUCLEOTIDE SEQUENCE [LARGE SCALE GENOMIC DNA]</scope>
</reference>
<dbReference type="PROSITE" id="PS51421">
    <property type="entry name" value="RAS"/>
    <property type="match status" value="1"/>
</dbReference>
<sequence length="573" mass="60412">MDYAYLFKFLLIGDSRVGKSSLLSHFIDGSFGPLPATVGVEFASRCVVVDGVVIKLQVWDTAGQERFRSVTRSYYRGAAGALLVYDASRRDTFENVLGWLEDVETKCPSCQLPAGHGHGMAIALVANKRDLRHRAVPTEEGAAFAERHGLLFFEASAKTGHGVTEAFTSVARDVCSRVRHGTVDLRDGACGILAKQRTAPIVLARKRSACGARGKYSVPCGTVADQCNQAEACLNRLIKPGPRHGHGPAGMAARPRVLGHGHGLDLLCCGFAGGGASPSPAASGAEGAPAQLPRPLVALPAASERPGRLGSPRAAAVAPQHVASSSPPARSAGRPWAASAPCPAKADKDGPPLDPVRAIEDTFYLIRAPHAPAGLPRQEGREGPHEDPAGRGPPPRALRRLLGPDPLQPPAHVGLRRPHGGHRVDRLRQPLDDGEKSRADFHGVGENGSLRVRDVVRLGIRPELPRRVQALERQARLPENVLHVRGAGGAPRAGGGRGAHLGHLARRPVRVHQRAGLCRRPHLLEVARAPWRPPRKQTPGSPTGPSAGSPPSGASAPTRAAWTPSAAPTGRAA</sequence>
<dbReference type="PANTHER" id="PTHR47979">
    <property type="entry name" value="DRAB11-RELATED"/>
    <property type="match status" value="1"/>
</dbReference>
<gene>
    <name evidence="3" type="ORF">PCOR1329_LOCUS45743</name>
</gene>
<protein>
    <submittedName>
        <fullName evidence="3">Uncharacterized protein</fullName>
    </submittedName>
</protein>
<dbReference type="SMART" id="SM00173">
    <property type="entry name" value="RAS"/>
    <property type="match status" value="1"/>
</dbReference>
<comment type="similarity">
    <text evidence="1">Belongs to the small GTPase superfamily. Rab family.</text>
</comment>
<evidence type="ECO:0000313" key="3">
    <source>
        <dbReference type="EMBL" id="CAK0854783.1"/>
    </source>
</evidence>
<name>A0ABN9U6Y7_9DINO</name>
<dbReference type="EMBL" id="CAUYUJ010015501">
    <property type="protein sequence ID" value="CAK0854783.1"/>
    <property type="molecule type" value="Genomic_DNA"/>
</dbReference>
<dbReference type="SUPFAM" id="SSF52540">
    <property type="entry name" value="P-loop containing nucleoside triphosphate hydrolases"/>
    <property type="match status" value="1"/>
</dbReference>
<comment type="caution">
    <text evidence="3">The sequence shown here is derived from an EMBL/GenBank/DDBJ whole genome shotgun (WGS) entry which is preliminary data.</text>
</comment>
<dbReference type="Gene3D" id="3.40.50.300">
    <property type="entry name" value="P-loop containing nucleotide triphosphate hydrolases"/>
    <property type="match status" value="1"/>
</dbReference>
<evidence type="ECO:0000313" key="4">
    <source>
        <dbReference type="Proteomes" id="UP001189429"/>
    </source>
</evidence>
<dbReference type="Proteomes" id="UP001189429">
    <property type="component" value="Unassembled WGS sequence"/>
</dbReference>
<dbReference type="InterPro" id="IPR001806">
    <property type="entry name" value="Small_GTPase"/>
</dbReference>
<organism evidence="3 4">
    <name type="scientific">Prorocentrum cordatum</name>
    <dbReference type="NCBI Taxonomy" id="2364126"/>
    <lineage>
        <taxon>Eukaryota</taxon>
        <taxon>Sar</taxon>
        <taxon>Alveolata</taxon>
        <taxon>Dinophyceae</taxon>
        <taxon>Prorocentrales</taxon>
        <taxon>Prorocentraceae</taxon>
        <taxon>Prorocentrum</taxon>
    </lineage>
</organism>
<dbReference type="InterPro" id="IPR005225">
    <property type="entry name" value="Small_GTP-bd"/>
</dbReference>
<feature type="compositionally biased region" description="Low complexity" evidence="2">
    <location>
        <begin position="323"/>
        <end position="341"/>
    </location>
</feature>
<feature type="compositionally biased region" description="Basic and acidic residues" evidence="2">
    <location>
        <begin position="378"/>
        <end position="389"/>
    </location>
</feature>
<dbReference type="PROSITE" id="PS51419">
    <property type="entry name" value="RAB"/>
    <property type="match status" value="1"/>
</dbReference>
<dbReference type="InterPro" id="IPR027417">
    <property type="entry name" value="P-loop_NTPase"/>
</dbReference>
<dbReference type="InterPro" id="IPR050209">
    <property type="entry name" value="Rab_GTPases_membrane_traffic"/>
</dbReference>